<evidence type="ECO:0000313" key="2">
    <source>
        <dbReference type="Proteomes" id="UP000028623"/>
    </source>
</evidence>
<dbReference type="OrthoDB" id="1246124at2"/>
<dbReference type="STRING" id="421072.SAMN04488097_0814"/>
<sequence length="181" mass="21067">MKILLPMLFIGTMMTAQVSNIVRHQDSYKDFPFEGVRIVQVDEVNSPDSEDNVFIFSKIEKGAKPDKMTFQRFTKIGGEWKVKAKKQIEHAGIISSWGQRKSFADYDKDKSIDALFIYSLNDYDFKQQSVHLIFSKNAEFYEISTSAESGYSKDVYSDNFKNLPENIKNEILEYWNKLDKE</sequence>
<organism evidence="1 2">
    <name type="scientific">Epilithonimonas lactis</name>
    <dbReference type="NCBI Taxonomy" id="421072"/>
    <lineage>
        <taxon>Bacteria</taxon>
        <taxon>Pseudomonadati</taxon>
        <taxon>Bacteroidota</taxon>
        <taxon>Flavobacteriia</taxon>
        <taxon>Flavobacteriales</taxon>
        <taxon>Weeksellaceae</taxon>
        <taxon>Chryseobacterium group</taxon>
        <taxon>Epilithonimonas</taxon>
    </lineage>
</organism>
<evidence type="ECO:0000313" key="1">
    <source>
        <dbReference type="EMBL" id="KFC21396.1"/>
    </source>
</evidence>
<protein>
    <submittedName>
        <fullName evidence="1">Uncharacterized protein</fullName>
    </submittedName>
</protein>
<proteinExistence type="predicted"/>
<accession>A0A085BG01</accession>
<name>A0A085BG01_9FLAO</name>
<comment type="caution">
    <text evidence="1">The sequence shown here is derived from an EMBL/GenBank/DDBJ whole genome shotgun (WGS) entry which is preliminary data.</text>
</comment>
<dbReference type="RefSeq" id="WP_034977409.1">
    <property type="nucleotide sequence ID" value="NZ_FOFI01000001.1"/>
</dbReference>
<keyword evidence="2" id="KW-1185">Reference proteome</keyword>
<reference evidence="1 2" key="1">
    <citation type="submission" date="2014-07" db="EMBL/GenBank/DDBJ databases">
        <title>Epilithonimonas lactis LMG 22401 Genome.</title>
        <authorList>
            <person name="Pipes S.E."/>
            <person name="Stropko S.J."/>
        </authorList>
    </citation>
    <scope>NUCLEOTIDE SEQUENCE [LARGE SCALE GENOMIC DNA]</scope>
    <source>
        <strain evidence="1 2">LMG 24401</strain>
    </source>
</reference>
<gene>
    <name evidence="1" type="ORF">IO89_14545</name>
</gene>
<dbReference type="eggNOG" id="ENOG5032UQA">
    <property type="taxonomic scope" value="Bacteria"/>
</dbReference>
<dbReference type="Proteomes" id="UP000028623">
    <property type="component" value="Unassembled WGS sequence"/>
</dbReference>
<dbReference type="AlphaFoldDB" id="A0A085BG01"/>
<dbReference type="EMBL" id="JPLY01000004">
    <property type="protein sequence ID" value="KFC21396.1"/>
    <property type="molecule type" value="Genomic_DNA"/>
</dbReference>